<proteinExistence type="predicted"/>
<evidence type="ECO:0000313" key="2">
    <source>
        <dbReference type="EMBL" id="GER40692.1"/>
    </source>
</evidence>
<feature type="compositionally biased region" description="Polar residues" evidence="1">
    <location>
        <begin position="115"/>
        <end position="124"/>
    </location>
</feature>
<comment type="caution">
    <text evidence="2">The sequence shown here is derived from an EMBL/GenBank/DDBJ whole genome shotgun (WGS) entry which is preliminary data.</text>
</comment>
<evidence type="ECO:0000313" key="3">
    <source>
        <dbReference type="Proteomes" id="UP000325081"/>
    </source>
</evidence>
<keyword evidence="3" id="KW-1185">Reference proteome</keyword>
<dbReference type="AlphaFoldDB" id="A0A5A7Q6Z8"/>
<name>A0A5A7Q6Z8_STRAF</name>
<reference evidence="3" key="1">
    <citation type="journal article" date="2019" name="Curr. Biol.">
        <title>Genome Sequence of Striga asiatica Provides Insight into the Evolution of Plant Parasitism.</title>
        <authorList>
            <person name="Yoshida S."/>
            <person name="Kim S."/>
            <person name="Wafula E.K."/>
            <person name="Tanskanen J."/>
            <person name="Kim Y.M."/>
            <person name="Honaas L."/>
            <person name="Yang Z."/>
            <person name="Spallek T."/>
            <person name="Conn C.E."/>
            <person name="Ichihashi Y."/>
            <person name="Cheong K."/>
            <person name="Cui S."/>
            <person name="Der J.P."/>
            <person name="Gundlach H."/>
            <person name="Jiao Y."/>
            <person name="Hori C."/>
            <person name="Ishida J.K."/>
            <person name="Kasahara H."/>
            <person name="Kiba T."/>
            <person name="Kim M.S."/>
            <person name="Koo N."/>
            <person name="Laohavisit A."/>
            <person name="Lee Y.H."/>
            <person name="Lumba S."/>
            <person name="McCourt P."/>
            <person name="Mortimer J.C."/>
            <person name="Mutuku J.M."/>
            <person name="Nomura T."/>
            <person name="Sasaki-Sekimoto Y."/>
            <person name="Seto Y."/>
            <person name="Wang Y."/>
            <person name="Wakatake T."/>
            <person name="Sakakibara H."/>
            <person name="Demura T."/>
            <person name="Yamaguchi S."/>
            <person name="Yoneyama K."/>
            <person name="Manabe R.I."/>
            <person name="Nelson D.C."/>
            <person name="Schulman A.H."/>
            <person name="Timko M.P."/>
            <person name="dePamphilis C.W."/>
            <person name="Choi D."/>
            <person name="Shirasu K."/>
        </authorList>
    </citation>
    <scope>NUCLEOTIDE SEQUENCE [LARGE SCALE GENOMIC DNA]</scope>
    <source>
        <strain evidence="3">cv. UVA1</strain>
    </source>
</reference>
<accession>A0A5A7Q6Z8</accession>
<evidence type="ECO:0000256" key="1">
    <source>
        <dbReference type="SAM" id="MobiDB-lite"/>
    </source>
</evidence>
<dbReference type="Proteomes" id="UP000325081">
    <property type="component" value="Unassembled WGS sequence"/>
</dbReference>
<sequence>MAFRTLSRIHYDYLSAQPKHIAIDIIEDIASDALMEGIDQKRDFLFDKAGVPLPQDVYSITDLVFNRLTLHNCPNGSLAEIRSFSYKPKIIEFEVSRTDSGKTKLGPSPYPLTVHSPQISENPN</sequence>
<protein>
    <submittedName>
        <fullName evidence="2">Lutropin subunit beta</fullName>
    </submittedName>
</protein>
<gene>
    <name evidence="2" type="ORF">STAS_17373</name>
</gene>
<feature type="region of interest" description="Disordered" evidence="1">
    <location>
        <begin position="99"/>
        <end position="124"/>
    </location>
</feature>
<dbReference type="EMBL" id="BKCP01005960">
    <property type="protein sequence ID" value="GER40692.1"/>
    <property type="molecule type" value="Genomic_DNA"/>
</dbReference>
<organism evidence="2 3">
    <name type="scientific">Striga asiatica</name>
    <name type="common">Asiatic witchweed</name>
    <name type="synonym">Buchnera asiatica</name>
    <dbReference type="NCBI Taxonomy" id="4170"/>
    <lineage>
        <taxon>Eukaryota</taxon>
        <taxon>Viridiplantae</taxon>
        <taxon>Streptophyta</taxon>
        <taxon>Embryophyta</taxon>
        <taxon>Tracheophyta</taxon>
        <taxon>Spermatophyta</taxon>
        <taxon>Magnoliopsida</taxon>
        <taxon>eudicotyledons</taxon>
        <taxon>Gunneridae</taxon>
        <taxon>Pentapetalae</taxon>
        <taxon>asterids</taxon>
        <taxon>lamiids</taxon>
        <taxon>Lamiales</taxon>
        <taxon>Orobanchaceae</taxon>
        <taxon>Buchnereae</taxon>
        <taxon>Striga</taxon>
    </lineage>
</organism>